<dbReference type="EMBL" id="JACIEI010000003">
    <property type="protein sequence ID" value="MBB3993769.1"/>
    <property type="molecule type" value="Genomic_DNA"/>
</dbReference>
<keyword evidence="1" id="KW-0238">DNA-binding</keyword>
<comment type="caution">
    <text evidence="1">The sequence shown here is derived from an EMBL/GenBank/DDBJ whole genome shotgun (WGS) entry which is preliminary data.</text>
</comment>
<keyword evidence="2" id="KW-1185">Reference proteome</keyword>
<name>A0A7W6H1H7_9RHOB</name>
<reference evidence="1 2" key="1">
    <citation type="submission" date="2020-08" db="EMBL/GenBank/DDBJ databases">
        <title>Genomic Encyclopedia of Type Strains, Phase IV (KMG-IV): sequencing the most valuable type-strain genomes for metagenomic binning, comparative biology and taxonomic classification.</title>
        <authorList>
            <person name="Goeker M."/>
        </authorList>
    </citation>
    <scope>NUCLEOTIDE SEQUENCE [LARGE SCALE GENOMIC DNA]</scope>
    <source>
        <strain evidence="1 2">DSM 102234</strain>
    </source>
</reference>
<accession>A0A7W6H1H7</accession>
<dbReference type="AlphaFoldDB" id="A0A7W6H1H7"/>
<dbReference type="RefSeq" id="WP_184564154.1">
    <property type="nucleotide sequence ID" value="NZ_JACIEI010000003.1"/>
</dbReference>
<sequence>MNTHISTLPADGYVRIRQIIGDKKTGITGVLPVSRTYFYALIANKKFPAPKKVGNASLWNVDEVRLALANLSK</sequence>
<dbReference type="Gene3D" id="1.10.238.160">
    <property type="match status" value="1"/>
</dbReference>
<organism evidence="1 2">
    <name type="scientific">Sulfitobacter undariae</name>
    <dbReference type="NCBI Taxonomy" id="1563671"/>
    <lineage>
        <taxon>Bacteria</taxon>
        <taxon>Pseudomonadati</taxon>
        <taxon>Pseudomonadota</taxon>
        <taxon>Alphaproteobacteria</taxon>
        <taxon>Rhodobacterales</taxon>
        <taxon>Roseobacteraceae</taxon>
        <taxon>Sulfitobacter</taxon>
    </lineage>
</organism>
<gene>
    <name evidence="1" type="ORF">GGR95_001400</name>
</gene>
<dbReference type="Proteomes" id="UP000530268">
    <property type="component" value="Unassembled WGS sequence"/>
</dbReference>
<evidence type="ECO:0000313" key="2">
    <source>
        <dbReference type="Proteomes" id="UP000530268"/>
    </source>
</evidence>
<dbReference type="GO" id="GO:0003677">
    <property type="term" value="F:DNA binding"/>
    <property type="evidence" value="ECO:0007669"/>
    <property type="project" value="UniProtKB-KW"/>
</dbReference>
<proteinExistence type="predicted"/>
<protein>
    <submittedName>
        <fullName evidence="1">Putative DNA-binding transcriptional regulator AlpA</fullName>
    </submittedName>
</protein>
<evidence type="ECO:0000313" key="1">
    <source>
        <dbReference type="EMBL" id="MBB3993769.1"/>
    </source>
</evidence>